<dbReference type="EMBL" id="LBMM01012647">
    <property type="protein sequence ID" value="KMQ86080.1"/>
    <property type="molecule type" value="Genomic_DNA"/>
</dbReference>
<comment type="caution">
    <text evidence="1">The sequence shown here is derived from an EMBL/GenBank/DDBJ whole genome shotgun (WGS) entry which is preliminary data.</text>
</comment>
<reference evidence="1 2" key="1">
    <citation type="submission" date="2015-04" db="EMBL/GenBank/DDBJ databases">
        <title>Lasius niger genome sequencing.</title>
        <authorList>
            <person name="Konorov E.A."/>
            <person name="Nikitin M.A."/>
            <person name="Kirill M.V."/>
            <person name="Chang P."/>
        </authorList>
    </citation>
    <scope>NUCLEOTIDE SEQUENCE [LARGE SCALE GENOMIC DNA]</scope>
    <source>
        <tissue evidence="1">Whole</tissue>
    </source>
</reference>
<dbReference type="PaxDb" id="67767-A0A0J7N0B2"/>
<keyword evidence="2" id="KW-1185">Reference proteome</keyword>
<evidence type="ECO:0000313" key="2">
    <source>
        <dbReference type="Proteomes" id="UP000036403"/>
    </source>
</evidence>
<organism evidence="1 2">
    <name type="scientific">Lasius niger</name>
    <name type="common">Black garden ant</name>
    <dbReference type="NCBI Taxonomy" id="67767"/>
    <lineage>
        <taxon>Eukaryota</taxon>
        <taxon>Metazoa</taxon>
        <taxon>Ecdysozoa</taxon>
        <taxon>Arthropoda</taxon>
        <taxon>Hexapoda</taxon>
        <taxon>Insecta</taxon>
        <taxon>Pterygota</taxon>
        <taxon>Neoptera</taxon>
        <taxon>Endopterygota</taxon>
        <taxon>Hymenoptera</taxon>
        <taxon>Apocrita</taxon>
        <taxon>Aculeata</taxon>
        <taxon>Formicoidea</taxon>
        <taxon>Formicidae</taxon>
        <taxon>Formicinae</taxon>
        <taxon>Lasius</taxon>
        <taxon>Lasius</taxon>
    </lineage>
</organism>
<dbReference type="AlphaFoldDB" id="A0A0J7N0B2"/>
<sequence length="111" mass="12707">MGPGLKVHPKFLGPYRIVKELRHERYIVETIGEHDGPKRTSTSTDHLKPWPQHRGWNYDIDLSMEDDDDHDIGDVEDDAHIRMAKCGNENSNTNLICYGIPSAALANRAWR</sequence>
<protein>
    <submittedName>
        <fullName evidence="1">Uncharacterized protein</fullName>
    </submittedName>
</protein>
<accession>A0A0J7N0B2</accession>
<proteinExistence type="predicted"/>
<dbReference type="OrthoDB" id="8060424at2759"/>
<gene>
    <name evidence="1" type="ORF">RF55_15050</name>
</gene>
<name>A0A0J7N0B2_LASNI</name>
<evidence type="ECO:0000313" key="1">
    <source>
        <dbReference type="EMBL" id="KMQ86080.1"/>
    </source>
</evidence>
<dbReference type="Proteomes" id="UP000036403">
    <property type="component" value="Unassembled WGS sequence"/>
</dbReference>